<dbReference type="AlphaFoldDB" id="A0A285P016"/>
<sequence>MVKVVDLDKVCTILGIKKDMLKKIISPNVKNEDKK</sequence>
<reference evidence="2" key="1">
    <citation type="submission" date="2017-09" db="EMBL/GenBank/DDBJ databases">
        <authorList>
            <person name="Varghese N."/>
            <person name="Submissions S."/>
        </authorList>
    </citation>
    <scope>NUCLEOTIDE SEQUENCE [LARGE SCALE GENOMIC DNA]</scope>
    <source>
        <strain evidence="2">CGMCC 1.8913</strain>
    </source>
</reference>
<name>A0A285P016_9BACI</name>
<proteinExistence type="predicted"/>
<accession>A0A285P016</accession>
<dbReference type="Proteomes" id="UP000219356">
    <property type="component" value="Unassembled WGS sequence"/>
</dbReference>
<evidence type="ECO:0000313" key="2">
    <source>
        <dbReference type="Proteomes" id="UP000219356"/>
    </source>
</evidence>
<gene>
    <name evidence="1" type="ORF">SAMN05421503_2455</name>
</gene>
<organism evidence="1 2">
    <name type="scientific">Terribacillus aidingensis</name>
    <dbReference type="NCBI Taxonomy" id="586416"/>
    <lineage>
        <taxon>Bacteria</taxon>
        <taxon>Bacillati</taxon>
        <taxon>Bacillota</taxon>
        <taxon>Bacilli</taxon>
        <taxon>Bacillales</taxon>
        <taxon>Bacillaceae</taxon>
        <taxon>Terribacillus</taxon>
    </lineage>
</organism>
<keyword evidence="2" id="KW-1185">Reference proteome</keyword>
<dbReference type="EMBL" id="OBEK01000003">
    <property type="protein sequence ID" value="SNZ14533.1"/>
    <property type="molecule type" value="Genomic_DNA"/>
</dbReference>
<evidence type="ECO:0000313" key="1">
    <source>
        <dbReference type="EMBL" id="SNZ14533.1"/>
    </source>
</evidence>
<protein>
    <submittedName>
        <fullName evidence="1">Uncharacterized protein</fullName>
    </submittedName>
</protein>